<dbReference type="Proteomes" id="UP000277580">
    <property type="component" value="Unassembled WGS sequence"/>
</dbReference>
<dbReference type="InParanoid" id="A0A3N4KJJ3"/>
<accession>A0A3N4KJJ3</accession>
<reference evidence="3 4" key="1">
    <citation type="journal article" date="2018" name="Nat. Ecol. Evol.">
        <title>Pezizomycetes genomes reveal the molecular basis of ectomycorrhizal truffle lifestyle.</title>
        <authorList>
            <person name="Murat C."/>
            <person name="Payen T."/>
            <person name="Noel B."/>
            <person name="Kuo A."/>
            <person name="Morin E."/>
            <person name="Chen J."/>
            <person name="Kohler A."/>
            <person name="Krizsan K."/>
            <person name="Balestrini R."/>
            <person name="Da Silva C."/>
            <person name="Montanini B."/>
            <person name="Hainaut M."/>
            <person name="Levati E."/>
            <person name="Barry K.W."/>
            <person name="Belfiori B."/>
            <person name="Cichocki N."/>
            <person name="Clum A."/>
            <person name="Dockter R.B."/>
            <person name="Fauchery L."/>
            <person name="Guy J."/>
            <person name="Iotti M."/>
            <person name="Le Tacon F."/>
            <person name="Lindquist E.A."/>
            <person name="Lipzen A."/>
            <person name="Malagnac F."/>
            <person name="Mello A."/>
            <person name="Molinier V."/>
            <person name="Miyauchi S."/>
            <person name="Poulain J."/>
            <person name="Riccioni C."/>
            <person name="Rubini A."/>
            <person name="Sitrit Y."/>
            <person name="Splivallo R."/>
            <person name="Traeger S."/>
            <person name="Wang M."/>
            <person name="Zifcakova L."/>
            <person name="Wipf D."/>
            <person name="Zambonelli A."/>
            <person name="Paolocci F."/>
            <person name="Nowrousian M."/>
            <person name="Ottonello S."/>
            <person name="Baldrian P."/>
            <person name="Spatafora J.W."/>
            <person name="Henrissat B."/>
            <person name="Nagy L.G."/>
            <person name="Aury J.M."/>
            <person name="Wincker P."/>
            <person name="Grigoriev I.V."/>
            <person name="Bonfante P."/>
            <person name="Martin F.M."/>
        </authorList>
    </citation>
    <scope>NUCLEOTIDE SEQUENCE [LARGE SCALE GENOMIC DNA]</scope>
    <source>
        <strain evidence="3 4">CCBAS932</strain>
    </source>
</reference>
<proteinExistence type="predicted"/>
<dbReference type="Gene3D" id="3.90.1410.10">
    <property type="entry name" value="set domain protein methyltransferase, domain 1"/>
    <property type="match status" value="1"/>
</dbReference>
<name>A0A3N4KJJ3_9PEZI</name>
<keyword evidence="4" id="KW-1185">Reference proteome</keyword>
<dbReference type="InterPro" id="IPR001214">
    <property type="entry name" value="SET_dom"/>
</dbReference>
<dbReference type="InterPro" id="IPR046341">
    <property type="entry name" value="SET_dom_sf"/>
</dbReference>
<feature type="domain" description="SET" evidence="2">
    <location>
        <begin position="191"/>
        <end position="275"/>
    </location>
</feature>
<dbReference type="OrthoDB" id="341421at2759"/>
<dbReference type="GO" id="GO:0016279">
    <property type="term" value="F:protein-lysine N-methyltransferase activity"/>
    <property type="evidence" value="ECO:0007669"/>
    <property type="project" value="InterPro"/>
</dbReference>
<sequence length="397" mass="44696">MTAPPPSPPPPPPPPKPTYEPATGENHTNFLTWSRAQGITFHKITPARFQHAGLGIASTAPIAGPVPIPGSRRSARRSEPETIAFTPTASLLTRENLRQFAPSLGGRDVRALLKELGTHACFAAAIAGERGNGANGWAPWMRVWPGLEEFREGVPLLWREEEQALLPPSAISILDSQKKKFGRDFEKVKKLGFEFTRDEYIYAWLIVNTRSLFYKPDTPEYKELTREHCMALCPFIDYFNHSDDGCKVELSPRGYTVTASAGSIPADTQLFVTYGCHSNDFLLCEYGFLLPTPSNKWDEVSIDSLLLPALNSSQRSVLEAEGFLGGYVFDRSTFCFRTQAAVRMMLIRDPEHPRSRARVERWRRFLVGEEDGERERGEVERWLLNSLTQLGNMIRVR</sequence>
<feature type="region of interest" description="Disordered" evidence="1">
    <location>
        <begin position="1"/>
        <end position="26"/>
    </location>
</feature>
<dbReference type="SUPFAM" id="SSF82199">
    <property type="entry name" value="SET domain"/>
    <property type="match status" value="1"/>
</dbReference>
<gene>
    <name evidence="3" type="ORF">P167DRAFT_567307</name>
</gene>
<evidence type="ECO:0000259" key="2">
    <source>
        <dbReference type="PROSITE" id="PS50280"/>
    </source>
</evidence>
<dbReference type="STRING" id="1392247.A0A3N4KJJ3"/>
<evidence type="ECO:0000256" key="1">
    <source>
        <dbReference type="SAM" id="MobiDB-lite"/>
    </source>
</evidence>
<dbReference type="AlphaFoldDB" id="A0A3N4KJJ3"/>
<dbReference type="PANTHER" id="PTHR13271">
    <property type="entry name" value="UNCHARACTERIZED PUTATIVE METHYLTRANSFERASE"/>
    <property type="match status" value="1"/>
</dbReference>
<dbReference type="PROSITE" id="PS50280">
    <property type="entry name" value="SET"/>
    <property type="match status" value="1"/>
</dbReference>
<dbReference type="InterPro" id="IPR050600">
    <property type="entry name" value="SETD3_SETD6_MTase"/>
</dbReference>
<dbReference type="FunCoup" id="A0A3N4KJJ3">
    <property type="interactions" value="71"/>
</dbReference>
<evidence type="ECO:0000313" key="3">
    <source>
        <dbReference type="EMBL" id="RPB09482.1"/>
    </source>
</evidence>
<dbReference type="CDD" id="cd19177">
    <property type="entry name" value="SET_SETD4"/>
    <property type="match status" value="1"/>
</dbReference>
<protein>
    <submittedName>
        <fullName evidence="3">SET domain-containing protein</fullName>
    </submittedName>
</protein>
<organism evidence="3 4">
    <name type="scientific">Morchella conica CCBAS932</name>
    <dbReference type="NCBI Taxonomy" id="1392247"/>
    <lineage>
        <taxon>Eukaryota</taxon>
        <taxon>Fungi</taxon>
        <taxon>Dikarya</taxon>
        <taxon>Ascomycota</taxon>
        <taxon>Pezizomycotina</taxon>
        <taxon>Pezizomycetes</taxon>
        <taxon>Pezizales</taxon>
        <taxon>Morchellaceae</taxon>
        <taxon>Morchella</taxon>
    </lineage>
</organism>
<dbReference type="EMBL" id="ML119152">
    <property type="protein sequence ID" value="RPB09482.1"/>
    <property type="molecule type" value="Genomic_DNA"/>
</dbReference>
<dbReference type="InterPro" id="IPR044429">
    <property type="entry name" value="SETD4_SET"/>
</dbReference>
<evidence type="ECO:0000313" key="4">
    <source>
        <dbReference type="Proteomes" id="UP000277580"/>
    </source>
</evidence>
<dbReference type="PANTHER" id="PTHR13271:SF137">
    <property type="entry name" value="SET DOMAIN-CONTAINING PROTEIN"/>
    <property type="match status" value="1"/>
</dbReference>
<feature type="compositionally biased region" description="Pro residues" evidence="1">
    <location>
        <begin position="1"/>
        <end position="18"/>
    </location>
</feature>